<evidence type="ECO:0000256" key="4">
    <source>
        <dbReference type="ARBA" id="ARBA00022490"/>
    </source>
</evidence>
<evidence type="ECO:0000256" key="5">
    <source>
        <dbReference type="ARBA" id="ARBA00022574"/>
    </source>
</evidence>
<evidence type="ECO:0000256" key="10">
    <source>
        <dbReference type="ARBA" id="ARBA00059792"/>
    </source>
</evidence>
<feature type="domain" description="CTLH" evidence="15">
    <location>
        <begin position="142"/>
        <end position="201"/>
    </location>
</feature>
<dbReference type="PRINTS" id="PR00395">
    <property type="entry name" value="RIBOSOMALS2"/>
</dbReference>
<keyword evidence="17" id="KW-1185">Reference proteome</keyword>
<keyword evidence="5 13" id="KW-0853">WD repeat</keyword>
<dbReference type="Proteomes" id="UP001142055">
    <property type="component" value="Chromosome 3"/>
</dbReference>
<dbReference type="PROSITE" id="PS00962">
    <property type="entry name" value="RIBOSOMAL_S2_1"/>
    <property type="match status" value="1"/>
</dbReference>
<feature type="compositionally biased region" description="Polar residues" evidence="14">
    <location>
        <begin position="53"/>
        <end position="74"/>
    </location>
</feature>
<feature type="repeat" description="WD" evidence="13">
    <location>
        <begin position="321"/>
        <end position="355"/>
    </location>
</feature>
<evidence type="ECO:0000256" key="9">
    <source>
        <dbReference type="ARBA" id="ARBA00023274"/>
    </source>
</evidence>
<protein>
    <recommendedName>
        <fullName evidence="11">Small ribosomal subunit protein uS2m</fullName>
    </recommendedName>
    <alternativeName>
        <fullName evidence="12">28S ribosomal protein S2, mitochondrial</fullName>
    </alternativeName>
</protein>
<dbReference type="InterPro" id="IPR051350">
    <property type="entry name" value="WD_repeat-ST_regulator"/>
</dbReference>
<dbReference type="SUPFAM" id="SSF52313">
    <property type="entry name" value="Ribosomal protein S2"/>
    <property type="match status" value="1"/>
</dbReference>
<evidence type="ECO:0000259" key="15">
    <source>
        <dbReference type="PROSITE" id="PS50897"/>
    </source>
</evidence>
<evidence type="ECO:0000256" key="12">
    <source>
        <dbReference type="ARBA" id="ARBA00083109"/>
    </source>
</evidence>
<dbReference type="SUPFAM" id="SSF50978">
    <property type="entry name" value="WD40 repeat-like"/>
    <property type="match status" value="1"/>
</dbReference>
<dbReference type="PANTHER" id="PTHR22838:SF0">
    <property type="entry name" value="WD REPEAT-CONTAINING PROTEIN 26"/>
    <property type="match status" value="1"/>
</dbReference>
<keyword evidence="7" id="KW-0689">Ribosomal protein</keyword>
<dbReference type="FunFam" id="3.40.50.10490:FF:000026">
    <property type="entry name" value="28S ribosomal protein S2, mitochondrial"/>
    <property type="match status" value="1"/>
</dbReference>
<dbReference type="InterPro" id="IPR023591">
    <property type="entry name" value="Ribosomal_uS2_flav_dom_sf"/>
</dbReference>
<dbReference type="PROSITE" id="PS50294">
    <property type="entry name" value="WD_REPEATS_REGION"/>
    <property type="match status" value="2"/>
</dbReference>
<dbReference type="PROSITE" id="PS00678">
    <property type="entry name" value="WD_REPEATS_1"/>
    <property type="match status" value="1"/>
</dbReference>
<comment type="similarity">
    <text evidence="3">Belongs to the universal ribosomal protein uS2 family.</text>
</comment>
<dbReference type="FunFam" id="2.130.10.10:FF:000087">
    <property type="entry name" value="WD repeat-containing protein 26 homolog"/>
    <property type="match status" value="1"/>
</dbReference>
<proteinExistence type="inferred from homology"/>
<dbReference type="PRINTS" id="PR00320">
    <property type="entry name" value="GPROTEINBRPT"/>
</dbReference>
<dbReference type="EMBL" id="JAPWDV010000003">
    <property type="protein sequence ID" value="KAJ6218522.1"/>
    <property type="molecule type" value="Genomic_DNA"/>
</dbReference>
<dbReference type="GO" id="GO:0003735">
    <property type="term" value="F:structural constituent of ribosome"/>
    <property type="evidence" value="ECO:0007669"/>
    <property type="project" value="InterPro"/>
</dbReference>
<organism evidence="16 17">
    <name type="scientific">Blomia tropicalis</name>
    <name type="common">Mite</name>
    <dbReference type="NCBI Taxonomy" id="40697"/>
    <lineage>
        <taxon>Eukaryota</taxon>
        <taxon>Metazoa</taxon>
        <taxon>Ecdysozoa</taxon>
        <taxon>Arthropoda</taxon>
        <taxon>Chelicerata</taxon>
        <taxon>Arachnida</taxon>
        <taxon>Acari</taxon>
        <taxon>Acariformes</taxon>
        <taxon>Sarcoptiformes</taxon>
        <taxon>Astigmata</taxon>
        <taxon>Glycyphagoidea</taxon>
        <taxon>Echimyopodidae</taxon>
        <taxon>Blomia</taxon>
    </lineage>
</organism>
<dbReference type="GO" id="GO:0005743">
    <property type="term" value="C:mitochondrial inner membrane"/>
    <property type="evidence" value="ECO:0007669"/>
    <property type="project" value="UniProtKB-ARBA"/>
</dbReference>
<dbReference type="PROSITE" id="PS50082">
    <property type="entry name" value="WD_REPEATS_2"/>
    <property type="match status" value="2"/>
</dbReference>
<dbReference type="Pfam" id="PF00400">
    <property type="entry name" value="WD40"/>
    <property type="match status" value="2"/>
</dbReference>
<evidence type="ECO:0000256" key="8">
    <source>
        <dbReference type="ARBA" id="ARBA00023128"/>
    </source>
</evidence>
<dbReference type="SMART" id="SM00320">
    <property type="entry name" value="WD40"/>
    <property type="match status" value="5"/>
</dbReference>
<reference evidence="16" key="1">
    <citation type="submission" date="2022-12" db="EMBL/GenBank/DDBJ databases">
        <title>Genome assemblies of Blomia tropicalis.</title>
        <authorList>
            <person name="Cui Y."/>
        </authorList>
    </citation>
    <scope>NUCLEOTIDE SEQUENCE</scope>
    <source>
        <tissue evidence="16">Adult mites</tissue>
    </source>
</reference>
<keyword evidence="8" id="KW-0496">Mitochondrion</keyword>
<sequence>MTATNGSNDETNDSLTDEFEIFTNATDRNRTTIGPINVFGRGGGGEISGNMGNASGNTTNGVIMSNNGNYTNGNSKEDDDDEVENFPYMNGNSHGAPKKFSPYVIKSQTDRDIIRLIGQQLRIMGLDRTVEHLIQESGCRLDHPTAAKFRSHVMNGEWNKADVSLQELKLFLENPKHLIKMKFLLLEQKYLECIEDGRNQEALECLRSEITPLNYKKEKLPKICRYIFTNSLEELKKVAKWEGKGQASRLKLMEKLQNFLPPSIMLPPRRLQCLLNQAIELQKDHCPYHNYRIENSMDEFSLLVDHACSKDDLPSETTQILAEHRDEVWYCKFSNNGSRLASGSKDGAIVIWDIDPETFHLTLTYNLLGHPFAISFFAWSPDDHYLVALGPEESGEFWIWDTHTGTIKHKGINQNDDSLTTCAWHKDSKKFVAGGTRGHFYIIDLNGTIVENWEGVRVQSLAYKNDGKTVLAADTHFRIRGYNFEDVTDYNIIREDHSIMSFVCDDSGRYALLNVENQGVHLWDLEDRVLVRKFQGITQGYYTIHSCFGGVEQVFIASGSEDNKIYIWHTKREHPISVLKGHSRTVNCVSWNPRYPNMLASASDDTTVRIWCSKRRPIRPDNQQSTSVTSNSVPSMSGPNSPNAAVSNVITTNSAITTANPVTLPPPPPSGGSSSNSSSTSLSASPINQEFIVTPIRHMGSNTSTSTSYLYPIIMIGFQRSHLFSVRRLAIPILKNLTSIRTIWINKSLHTKTELFELEENDNLNYSYYDEICKKSLNVPDYFNVKRLVNINEMFDARVYMGHKEGTLNTYMKPYIFGSRLGHLIIDLDKTTHLLQEAVNFAAHIAFRNGVILFINKSPTTGHIVETTAKNCLEYSHCREWNIGTFTDSTRFFNAVTRLPDLLIFLSTMNNVFEQHPAVVEASKQMIPTIGVVDTNSNPCLITFPVPGNDDSVDSIKYFCRIFEEAIKIGKLERIKCLQNQ</sequence>
<dbReference type="GO" id="GO:0005763">
    <property type="term" value="C:mitochondrial small ribosomal subunit"/>
    <property type="evidence" value="ECO:0007669"/>
    <property type="project" value="UniProtKB-ARBA"/>
</dbReference>
<name>A0A9Q0M6S1_BLOTA</name>
<dbReference type="Gene3D" id="3.40.50.10490">
    <property type="entry name" value="Glucose-6-phosphate isomerase like protein, domain 1"/>
    <property type="match status" value="1"/>
</dbReference>
<dbReference type="InterPro" id="IPR015943">
    <property type="entry name" value="WD40/YVTN_repeat-like_dom_sf"/>
</dbReference>
<keyword evidence="4" id="KW-0963">Cytoplasm</keyword>
<evidence type="ECO:0000256" key="2">
    <source>
        <dbReference type="ARBA" id="ARBA00004496"/>
    </source>
</evidence>
<dbReference type="HAMAP" id="MF_00291_B">
    <property type="entry name" value="Ribosomal_uS2_B"/>
    <property type="match status" value="1"/>
</dbReference>
<keyword evidence="6" id="KW-0677">Repeat</keyword>
<comment type="subcellular location">
    <subcellularLocation>
        <location evidence="2">Cytoplasm</location>
    </subcellularLocation>
    <subcellularLocation>
        <location evidence="1">Mitochondrion</location>
    </subcellularLocation>
</comment>
<feature type="region of interest" description="Disordered" evidence="14">
    <location>
        <begin position="658"/>
        <end position="683"/>
    </location>
</feature>
<dbReference type="GO" id="GO:0034657">
    <property type="term" value="C:GID complex"/>
    <property type="evidence" value="ECO:0007669"/>
    <property type="project" value="TreeGrafter"/>
</dbReference>
<accession>A0A9Q0M6S1</accession>
<evidence type="ECO:0000313" key="17">
    <source>
        <dbReference type="Proteomes" id="UP001142055"/>
    </source>
</evidence>
<dbReference type="PROSITE" id="PS50897">
    <property type="entry name" value="CTLH"/>
    <property type="match status" value="1"/>
</dbReference>
<evidence type="ECO:0000256" key="1">
    <source>
        <dbReference type="ARBA" id="ARBA00004173"/>
    </source>
</evidence>
<evidence type="ECO:0000256" key="14">
    <source>
        <dbReference type="SAM" id="MobiDB-lite"/>
    </source>
</evidence>
<keyword evidence="9" id="KW-0687">Ribonucleoprotein</keyword>
<comment type="function">
    <text evidence="10">Required for mitoribosome formation and stability, and mitochondrial translation.</text>
</comment>
<dbReference type="InterPro" id="IPR018130">
    <property type="entry name" value="Ribosomal_uS2_CS"/>
</dbReference>
<dbReference type="AlphaFoldDB" id="A0A9Q0M6S1"/>
<dbReference type="InterPro" id="IPR019775">
    <property type="entry name" value="WD40_repeat_CS"/>
</dbReference>
<dbReference type="InterPro" id="IPR005706">
    <property type="entry name" value="Ribosomal_uS2_bac/mit/plastid"/>
</dbReference>
<dbReference type="GO" id="GO:0006412">
    <property type="term" value="P:translation"/>
    <property type="evidence" value="ECO:0007669"/>
    <property type="project" value="InterPro"/>
</dbReference>
<evidence type="ECO:0000313" key="16">
    <source>
        <dbReference type="EMBL" id="KAJ6218522.1"/>
    </source>
</evidence>
<comment type="caution">
    <text evidence="16">The sequence shown here is derived from an EMBL/GenBank/DDBJ whole genome shotgun (WGS) entry which is preliminary data.</text>
</comment>
<dbReference type="InterPro" id="IPR020472">
    <property type="entry name" value="WD40_PAC1"/>
</dbReference>
<dbReference type="InterPro" id="IPR001680">
    <property type="entry name" value="WD40_rpt"/>
</dbReference>
<dbReference type="InterPro" id="IPR001865">
    <property type="entry name" value="Ribosomal_uS2"/>
</dbReference>
<dbReference type="InterPro" id="IPR036322">
    <property type="entry name" value="WD40_repeat_dom_sf"/>
</dbReference>
<feature type="repeat" description="WD" evidence="13">
    <location>
        <begin position="579"/>
        <end position="611"/>
    </location>
</feature>
<evidence type="ECO:0000256" key="13">
    <source>
        <dbReference type="PROSITE-ProRule" id="PRU00221"/>
    </source>
</evidence>
<evidence type="ECO:0000256" key="6">
    <source>
        <dbReference type="ARBA" id="ARBA00022737"/>
    </source>
</evidence>
<dbReference type="InterPro" id="IPR006595">
    <property type="entry name" value="CTLH_C"/>
</dbReference>
<gene>
    <name evidence="16" type="ORF">RDWZM_009679</name>
</gene>
<dbReference type="SMART" id="SM00668">
    <property type="entry name" value="CTLH"/>
    <property type="match status" value="1"/>
</dbReference>
<dbReference type="CDD" id="cd01425">
    <property type="entry name" value="RPS2"/>
    <property type="match status" value="1"/>
</dbReference>
<dbReference type="Pfam" id="PF00318">
    <property type="entry name" value="Ribosomal_S2"/>
    <property type="match status" value="1"/>
</dbReference>
<feature type="compositionally biased region" description="Polar residues" evidence="14">
    <location>
        <begin position="621"/>
        <end position="646"/>
    </location>
</feature>
<dbReference type="PANTHER" id="PTHR22838">
    <property type="entry name" value="WD REPEAT PROTEIN 26-RELATED"/>
    <property type="match status" value="1"/>
</dbReference>
<feature type="region of interest" description="Disordered" evidence="14">
    <location>
        <begin position="49"/>
        <end position="84"/>
    </location>
</feature>
<evidence type="ECO:0000256" key="11">
    <source>
        <dbReference type="ARBA" id="ARBA00071390"/>
    </source>
</evidence>
<evidence type="ECO:0000256" key="7">
    <source>
        <dbReference type="ARBA" id="ARBA00022980"/>
    </source>
</evidence>
<feature type="compositionally biased region" description="Low complexity" evidence="14">
    <location>
        <begin position="671"/>
        <end position="683"/>
    </location>
</feature>
<feature type="region of interest" description="Disordered" evidence="14">
    <location>
        <begin position="615"/>
        <end position="646"/>
    </location>
</feature>
<dbReference type="GO" id="GO:0043161">
    <property type="term" value="P:proteasome-mediated ubiquitin-dependent protein catabolic process"/>
    <property type="evidence" value="ECO:0007669"/>
    <property type="project" value="TreeGrafter"/>
</dbReference>
<dbReference type="Gene3D" id="2.130.10.10">
    <property type="entry name" value="YVTN repeat-like/Quinoprotein amine dehydrogenase"/>
    <property type="match status" value="1"/>
</dbReference>
<evidence type="ECO:0000256" key="3">
    <source>
        <dbReference type="ARBA" id="ARBA00006242"/>
    </source>
</evidence>